<keyword evidence="1" id="KW-0012">Acyltransferase</keyword>
<comment type="caution">
    <text evidence="3">The sequence shown here is derived from an EMBL/GenBank/DDBJ whole genome shotgun (WGS) entry which is preliminary data.</text>
</comment>
<dbReference type="InterPro" id="IPR010313">
    <property type="entry name" value="Glycine_N-acyltransferase"/>
</dbReference>
<dbReference type="PROSITE" id="PS51186">
    <property type="entry name" value="GNAT"/>
    <property type="match status" value="1"/>
</dbReference>
<feature type="domain" description="N-acetyltransferase" evidence="2">
    <location>
        <begin position="144"/>
        <end position="258"/>
    </location>
</feature>
<dbReference type="Proteomes" id="UP001557470">
    <property type="component" value="Unassembled WGS sequence"/>
</dbReference>
<dbReference type="InterPro" id="IPR016181">
    <property type="entry name" value="Acyl_CoA_acyltransferase"/>
</dbReference>
<dbReference type="InterPro" id="IPR000182">
    <property type="entry name" value="GNAT_dom"/>
</dbReference>
<dbReference type="EMBL" id="JAGEUA010000010">
    <property type="protein sequence ID" value="KAL0964821.1"/>
    <property type="molecule type" value="Genomic_DNA"/>
</dbReference>
<dbReference type="InterPro" id="IPR015938">
    <property type="entry name" value="Glycine_N-acyltransferase_N"/>
</dbReference>
<evidence type="ECO:0000313" key="4">
    <source>
        <dbReference type="Proteomes" id="UP001557470"/>
    </source>
</evidence>
<dbReference type="GO" id="GO:0016410">
    <property type="term" value="F:N-acyltransferase activity"/>
    <property type="evidence" value="ECO:0007669"/>
    <property type="project" value="UniProtKB-UniRule"/>
</dbReference>
<reference evidence="3 4" key="1">
    <citation type="submission" date="2024-06" db="EMBL/GenBank/DDBJ databases">
        <authorList>
            <person name="Pan Q."/>
            <person name="Wen M."/>
            <person name="Jouanno E."/>
            <person name="Zahm M."/>
            <person name="Klopp C."/>
            <person name="Cabau C."/>
            <person name="Louis A."/>
            <person name="Berthelot C."/>
            <person name="Parey E."/>
            <person name="Roest Crollius H."/>
            <person name="Montfort J."/>
            <person name="Robinson-Rechavi M."/>
            <person name="Bouchez O."/>
            <person name="Lampietro C."/>
            <person name="Lopez Roques C."/>
            <person name="Donnadieu C."/>
            <person name="Postlethwait J."/>
            <person name="Bobe J."/>
            <person name="Verreycken H."/>
            <person name="Guiguen Y."/>
        </authorList>
    </citation>
    <scope>NUCLEOTIDE SEQUENCE [LARGE SCALE GENOMIC DNA]</scope>
    <source>
        <strain evidence="3">Up_M1</strain>
        <tissue evidence="3">Testis</tissue>
    </source>
</reference>
<dbReference type="PANTHER" id="PTHR15298:SF15">
    <property type="entry name" value="GLYCINE N-ACYLTRANSFERASE-LIKE PROTEIN"/>
    <property type="match status" value="1"/>
</dbReference>
<dbReference type="Pfam" id="PF08445">
    <property type="entry name" value="FR47"/>
    <property type="match status" value="1"/>
</dbReference>
<keyword evidence="1" id="KW-0808">Transferase</keyword>
<organism evidence="3 4">
    <name type="scientific">Umbra pygmaea</name>
    <name type="common">Eastern mudminnow</name>
    <dbReference type="NCBI Taxonomy" id="75934"/>
    <lineage>
        <taxon>Eukaryota</taxon>
        <taxon>Metazoa</taxon>
        <taxon>Chordata</taxon>
        <taxon>Craniata</taxon>
        <taxon>Vertebrata</taxon>
        <taxon>Euteleostomi</taxon>
        <taxon>Actinopterygii</taxon>
        <taxon>Neopterygii</taxon>
        <taxon>Teleostei</taxon>
        <taxon>Protacanthopterygii</taxon>
        <taxon>Esociformes</taxon>
        <taxon>Umbridae</taxon>
        <taxon>Umbra</taxon>
    </lineage>
</organism>
<dbReference type="SUPFAM" id="SSF55729">
    <property type="entry name" value="Acyl-CoA N-acyltransferases (Nat)"/>
    <property type="match status" value="1"/>
</dbReference>
<dbReference type="AlphaFoldDB" id="A0ABD0WJI2"/>
<name>A0ABD0WJI2_UMBPY</name>
<dbReference type="EC" id="2.3.1.-" evidence="1"/>
<proteinExistence type="inferred from homology"/>
<evidence type="ECO:0000313" key="3">
    <source>
        <dbReference type="EMBL" id="KAL0964821.1"/>
    </source>
</evidence>
<evidence type="ECO:0000259" key="2">
    <source>
        <dbReference type="PROSITE" id="PS51186"/>
    </source>
</evidence>
<dbReference type="InterPro" id="IPR013653">
    <property type="entry name" value="GCN5-like_dom"/>
</dbReference>
<dbReference type="CDD" id="cd04301">
    <property type="entry name" value="NAT_SF"/>
    <property type="match status" value="1"/>
</dbReference>
<dbReference type="Pfam" id="PF06021">
    <property type="entry name" value="Gly_acyl_tr_N"/>
    <property type="match status" value="1"/>
</dbReference>
<sequence>MERLNKERLKILETKLKDLFPHSMQMYGYIFQKNRIKSDHVHVFVDCWPDFRVVLCNSCEKEGSHYEEMCLFTKDGDISKNILGAINIIDWSKFFVLGTSLGDEDAVMVVASDRKAQGNKVAVCHMMTLQDPSCLPRVDRETEAKISSLDETHSDLVNKTWKFGAEEHSLGKIRNMIRHYPSCCMMCTQKQLPIAWILTYPSGAMGMMYTLPEHRGQGLAKALVISMSRRLHAQGYPVYCFVEEGNSVLQPLQRPGLY</sequence>
<comment type="similarity">
    <text evidence="1">Belongs to the glycine N-acyltransferase family.</text>
</comment>
<accession>A0ABD0WJI2</accession>
<dbReference type="Gene3D" id="3.40.630.30">
    <property type="match status" value="1"/>
</dbReference>
<keyword evidence="4" id="KW-1185">Reference proteome</keyword>
<gene>
    <name evidence="3" type="ORF">UPYG_G00329460</name>
</gene>
<dbReference type="PANTHER" id="PTHR15298">
    <property type="entry name" value="L-COA N-ACYLTRANSFERASE-RELATED"/>
    <property type="match status" value="1"/>
</dbReference>
<evidence type="ECO:0000256" key="1">
    <source>
        <dbReference type="RuleBase" id="RU368002"/>
    </source>
</evidence>
<protein>
    <recommendedName>
        <fullName evidence="1">Glycine N-acyltransferase-like protein</fullName>
        <ecNumber evidence="1">2.3.1.-</ecNumber>
    </recommendedName>
</protein>